<dbReference type="PANTHER" id="PTHR44196">
    <property type="entry name" value="DEHYDROGENASE/REDUCTASE SDR FAMILY MEMBER 7B"/>
    <property type="match status" value="1"/>
</dbReference>
<sequence>MAVLTNLLNRILFPIIKPNFQKLEEQLSKKTIIITGASYGIGESLCKLIANIDCHLILVARTKKKLEEIQISLSSQKATIQLYAADLRDVNQLDNFLNFIQSYHIDIFVNNAGISICRSIMQSLDRRHDFERTIKLNYLAPVSLCLALIPKLAQSHGQIINVSAINVLLAPTVNWAAYQASKTAFDQWLQCATPELRNQYIHVSTAYLPLVKTRMILPTKAYQNFPALTPVQAATIICRLLQTKKRQYKPWWIIIGQIASVLFYGIWLKLTTYSIKRKK</sequence>
<keyword evidence="4" id="KW-1133">Transmembrane helix</keyword>
<dbReference type="Pfam" id="PF00106">
    <property type="entry name" value="adh_short"/>
    <property type="match status" value="1"/>
</dbReference>
<name>A0A2V4DVI4_9GAMM</name>
<protein>
    <submittedName>
        <fullName evidence="5">Epimerase</fullName>
    </submittedName>
</protein>
<evidence type="ECO:0000256" key="1">
    <source>
        <dbReference type="ARBA" id="ARBA00006484"/>
    </source>
</evidence>
<evidence type="ECO:0000313" key="6">
    <source>
        <dbReference type="Proteomes" id="UP000247483"/>
    </source>
</evidence>
<gene>
    <name evidence="5" type="ORF">DKK79_07615</name>
</gene>
<dbReference type="GO" id="GO:0016491">
    <property type="term" value="F:oxidoreductase activity"/>
    <property type="evidence" value="ECO:0007669"/>
    <property type="project" value="UniProtKB-KW"/>
</dbReference>
<dbReference type="EMBL" id="QGLP01000005">
    <property type="protein sequence ID" value="PXZ04223.1"/>
    <property type="molecule type" value="Genomic_DNA"/>
</dbReference>
<evidence type="ECO:0000256" key="2">
    <source>
        <dbReference type="ARBA" id="ARBA00023002"/>
    </source>
</evidence>
<comment type="similarity">
    <text evidence="1 3">Belongs to the short-chain dehydrogenases/reductases (SDR) family.</text>
</comment>
<dbReference type="GO" id="GO:0016020">
    <property type="term" value="C:membrane"/>
    <property type="evidence" value="ECO:0007669"/>
    <property type="project" value="TreeGrafter"/>
</dbReference>
<evidence type="ECO:0000256" key="3">
    <source>
        <dbReference type="RuleBase" id="RU000363"/>
    </source>
</evidence>
<dbReference type="PANTHER" id="PTHR44196:SF1">
    <property type="entry name" value="DEHYDROGENASE_REDUCTASE SDR FAMILY MEMBER 7B"/>
    <property type="match status" value="1"/>
</dbReference>
<reference evidence="5 6" key="1">
    <citation type="submission" date="2018-05" db="EMBL/GenBank/DDBJ databases">
        <title>Reference genomes for bee gut microbiota database.</title>
        <authorList>
            <person name="Ellegaard K.M."/>
        </authorList>
    </citation>
    <scope>NUCLEOTIDE SEQUENCE [LARGE SCALE GENOMIC DNA]</scope>
    <source>
        <strain evidence="5 6">ESL0177</strain>
    </source>
</reference>
<keyword evidence="4" id="KW-0472">Membrane</keyword>
<evidence type="ECO:0000256" key="4">
    <source>
        <dbReference type="SAM" id="Phobius"/>
    </source>
</evidence>
<proteinExistence type="inferred from homology"/>
<accession>A0A2V4DVI4</accession>
<dbReference type="PRINTS" id="PR00080">
    <property type="entry name" value="SDRFAMILY"/>
</dbReference>
<evidence type="ECO:0000313" key="5">
    <source>
        <dbReference type="EMBL" id="PXZ04223.1"/>
    </source>
</evidence>
<dbReference type="InterPro" id="IPR036291">
    <property type="entry name" value="NAD(P)-bd_dom_sf"/>
</dbReference>
<keyword evidence="2" id="KW-0560">Oxidoreductase</keyword>
<feature type="transmembrane region" description="Helical" evidence="4">
    <location>
        <begin position="251"/>
        <end position="270"/>
    </location>
</feature>
<dbReference type="RefSeq" id="WP_110423564.1">
    <property type="nucleotide sequence ID" value="NZ_QGLP01000005.1"/>
</dbReference>
<keyword evidence="4" id="KW-0812">Transmembrane</keyword>
<dbReference type="AlphaFoldDB" id="A0A2V4DVI4"/>
<dbReference type="Proteomes" id="UP000247483">
    <property type="component" value="Unassembled WGS sequence"/>
</dbReference>
<dbReference type="InterPro" id="IPR002347">
    <property type="entry name" value="SDR_fam"/>
</dbReference>
<comment type="caution">
    <text evidence="5">The sequence shown here is derived from an EMBL/GenBank/DDBJ whole genome shotgun (WGS) entry which is preliminary data.</text>
</comment>
<organism evidence="5 6">
    <name type="scientific">Gilliamella apicola</name>
    <dbReference type="NCBI Taxonomy" id="1196095"/>
    <lineage>
        <taxon>Bacteria</taxon>
        <taxon>Pseudomonadati</taxon>
        <taxon>Pseudomonadota</taxon>
        <taxon>Gammaproteobacteria</taxon>
        <taxon>Orbales</taxon>
        <taxon>Orbaceae</taxon>
        <taxon>Gilliamella</taxon>
    </lineage>
</organism>
<dbReference type="SUPFAM" id="SSF51735">
    <property type="entry name" value="NAD(P)-binding Rossmann-fold domains"/>
    <property type="match status" value="1"/>
</dbReference>
<dbReference type="Gene3D" id="3.40.50.720">
    <property type="entry name" value="NAD(P)-binding Rossmann-like Domain"/>
    <property type="match status" value="1"/>
</dbReference>
<dbReference type="PRINTS" id="PR00081">
    <property type="entry name" value="GDHRDH"/>
</dbReference>